<dbReference type="Proteomes" id="UP000186594">
    <property type="component" value="Unassembled WGS sequence"/>
</dbReference>
<dbReference type="EMBL" id="LXFE01001656">
    <property type="protein sequence ID" value="OLL23413.1"/>
    <property type="molecule type" value="Genomic_DNA"/>
</dbReference>
<keyword evidence="3" id="KW-1185">Reference proteome</keyword>
<accession>A0A1U7LLE4</accession>
<proteinExistence type="predicted"/>
<dbReference type="AlphaFoldDB" id="A0A1U7LLE4"/>
<evidence type="ECO:0000313" key="2">
    <source>
        <dbReference type="EMBL" id="OLL23413.1"/>
    </source>
</evidence>
<gene>
    <name evidence="2" type="ORF">NEOLI_004742</name>
</gene>
<evidence type="ECO:0000256" key="1">
    <source>
        <dbReference type="SAM" id="MobiDB-lite"/>
    </source>
</evidence>
<sequence length="95" mass="11014">MGPITVLLVTLLLSTFVGFFGIHNTSWLPRKPGHNTPFRAVDHDDETWDANAEEVGLRRNNPFDDEHAEHVENPFDDPRDTQNNVRRNEFKEEMV</sequence>
<evidence type="ECO:0000313" key="3">
    <source>
        <dbReference type="Proteomes" id="UP000186594"/>
    </source>
</evidence>
<reference evidence="2 3" key="1">
    <citation type="submission" date="2016-04" db="EMBL/GenBank/DDBJ databases">
        <title>Evolutionary innovation and constraint leading to complex multicellularity in the Ascomycota.</title>
        <authorList>
            <person name="Cisse O."/>
            <person name="Nguyen A."/>
            <person name="Hewitt D.A."/>
            <person name="Jedd G."/>
            <person name="Stajich J.E."/>
        </authorList>
    </citation>
    <scope>NUCLEOTIDE SEQUENCE [LARGE SCALE GENOMIC DNA]</scope>
    <source>
        <strain evidence="2 3">DAH-3</strain>
    </source>
</reference>
<feature type="region of interest" description="Disordered" evidence="1">
    <location>
        <begin position="60"/>
        <end position="95"/>
    </location>
</feature>
<organism evidence="2 3">
    <name type="scientific">Neolecta irregularis (strain DAH-3)</name>
    <dbReference type="NCBI Taxonomy" id="1198029"/>
    <lineage>
        <taxon>Eukaryota</taxon>
        <taxon>Fungi</taxon>
        <taxon>Dikarya</taxon>
        <taxon>Ascomycota</taxon>
        <taxon>Taphrinomycotina</taxon>
        <taxon>Neolectales</taxon>
        <taxon>Neolectaceae</taxon>
        <taxon>Neolecta</taxon>
    </lineage>
</organism>
<name>A0A1U7LLE4_NEOID</name>
<comment type="caution">
    <text evidence="2">The sequence shown here is derived from an EMBL/GenBank/DDBJ whole genome shotgun (WGS) entry which is preliminary data.</text>
</comment>
<protein>
    <submittedName>
        <fullName evidence="2">Uncharacterized protein</fullName>
    </submittedName>
</protein>